<sequence length="314" mass="33895">MNCRRWALAVISGGLLGLSVTIVGSTVDTATSTTAASTAITSTGTPTESVPSLRPHRSDGEESSSTPPPEPPKQLVVGHGFDDVGVMVYDQARAVVALEHNAHEQFTSASLVKLLIAFDALEQGAPPSDVHTMIAESHDQLAGQFWVHGGRPDLVTRWAERLGLENTEAPELPNMWGDTLTTAADTVKVYRYLLYEAPPKTRDVVLSALRDSTPHGTDGFYQHFGIPDAAGELPFAVKQGWACCTDERVLHTTGLVGDDDRYIVAVLTRTSRGVDYQTVSERLTAYVEQVLTATGVDHDSSLPERTPVRDPHRG</sequence>
<dbReference type="Gene3D" id="3.40.710.10">
    <property type="entry name" value="DD-peptidase/beta-lactamase superfamily"/>
    <property type="match status" value="1"/>
</dbReference>
<feature type="region of interest" description="Disordered" evidence="1">
    <location>
        <begin position="38"/>
        <end position="74"/>
    </location>
</feature>
<feature type="signal peptide" evidence="2">
    <location>
        <begin position="1"/>
        <end position="24"/>
    </location>
</feature>
<organism evidence="4 5">
    <name type="scientific">Saccharomonospora cyanea NA-134</name>
    <dbReference type="NCBI Taxonomy" id="882082"/>
    <lineage>
        <taxon>Bacteria</taxon>
        <taxon>Bacillati</taxon>
        <taxon>Actinomycetota</taxon>
        <taxon>Actinomycetes</taxon>
        <taxon>Pseudonocardiales</taxon>
        <taxon>Pseudonocardiaceae</taxon>
        <taxon>Saccharomonospora</taxon>
    </lineage>
</organism>
<dbReference type="HOGENOM" id="CLU_064092_0_0_11"/>
<dbReference type="Pfam" id="PF13354">
    <property type="entry name" value="Beta-lactamase2"/>
    <property type="match status" value="1"/>
</dbReference>
<feature type="domain" description="Beta-lactamase class A catalytic" evidence="3">
    <location>
        <begin position="139"/>
        <end position="268"/>
    </location>
</feature>
<name>H5XLA2_9PSEU</name>
<gene>
    <name evidence="4" type="ORF">SaccyDRAFT_4805</name>
</gene>
<dbReference type="SUPFAM" id="SSF56601">
    <property type="entry name" value="beta-lactamase/transpeptidase-like"/>
    <property type="match status" value="1"/>
</dbReference>
<dbReference type="GO" id="GO:0030655">
    <property type="term" value="P:beta-lactam antibiotic catabolic process"/>
    <property type="evidence" value="ECO:0007669"/>
    <property type="project" value="InterPro"/>
</dbReference>
<proteinExistence type="predicted"/>
<keyword evidence="2" id="KW-0732">Signal</keyword>
<dbReference type="STRING" id="882082.SaccyDRAFT_4805"/>
<feature type="compositionally biased region" description="Low complexity" evidence="1">
    <location>
        <begin position="38"/>
        <end position="47"/>
    </location>
</feature>
<dbReference type="InterPro" id="IPR045155">
    <property type="entry name" value="Beta-lactam_cat"/>
</dbReference>
<evidence type="ECO:0000259" key="3">
    <source>
        <dbReference type="Pfam" id="PF13354"/>
    </source>
</evidence>
<keyword evidence="5" id="KW-1185">Reference proteome</keyword>
<evidence type="ECO:0000256" key="1">
    <source>
        <dbReference type="SAM" id="MobiDB-lite"/>
    </source>
</evidence>
<evidence type="ECO:0000256" key="2">
    <source>
        <dbReference type="SAM" id="SignalP"/>
    </source>
</evidence>
<reference evidence="4 5" key="1">
    <citation type="submission" date="2011-11" db="EMBL/GenBank/DDBJ databases">
        <title>The Noncontiguous Finished sequence of Saccharomonospora cyanea NA-134.</title>
        <authorList>
            <consortium name="US DOE Joint Genome Institute"/>
            <person name="Lucas S."/>
            <person name="Han J."/>
            <person name="Lapidus A."/>
            <person name="Cheng J.-F."/>
            <person name="Goodwin L."/>
            <person name="Pitluck S."/>
            <person name="Peters L."/>
            <person name="Ovchinnikova G."/>
            <person name="Lu M."/>
            <person name="Detter J.C."/>
            <person name="Han C."/>
            <person name="Tapia R."/>
            <person name="Land M."/>
            <person name="Hauser L."/>
            <person name="Kyrpides N."/>
            <person name="Ivanova N."/>
            <person name="Pagani I."/>
            <person name="Brambilla E.-M."/>
            <person name="Klenk H.-P."/>
            <person name="Woyke T."/>
        </authorList>
    </citation>
    <scope>NUCLEOTIDE SEQUENCE [LARGE SCALE GENOMIC DNA]</scope>
    <source>
        <strain evidence="4 5">NA-134</strain>
    </source>
</reference>
<dbReference type="Proteomes" id="UP000002791">
    <property type="component" value="Chromosome"/>
</dbReference>
<evidence type="ECO:0000313" key="5">
    <source>
        <dbReference type="Proteomes" id="UP000002791"/>
    </source>
</evidence>
<dbReference type="GO" id="GO:0008800">
    <property type="term" value="F:beta-lactamase activity"/>
    <property type="evidence" value="ECO:0007669"/>
    <property type="project" value="InterPro"/>
</dbReference>
<dbReference type="AlphaFoldDB" id="H5XLA2"/>
<dbReference type="InterPro" id="IPR012338">
    <property type="entry name" value="Beta-lactam/transpept-like"/>
</dbReference>
<dbReference type="EMBL" id="CM001440">
    <property type="protein sequence ID" value="EHR63610.1"/>
    <property type="molecule type" value="Genomic_DNA"/>
</dbReference>
<protein>
    <recommendedName>
        <fullName evidence="3">Beta-lactamase class A catalytic domain-containing protein</fullName>
    </recommendedName>
</protein>
<dbReference type="eggNOG" id="COG1686">
    <property type="taxonomic scope" value="Bacteria"/>
</dbReference>
<feature type="chain" id="PRO_5039419011" description="Beta-lactamase class A catalytic domain-containing protein" evidence="2">
    <location>
        <begin position="25"/>
        <end position="314"/>
    </location>
</feature>
<accession>H5XLA2</accession>
<evidence type="ECO:0000313" key="4">
    <source>
        <dbReference type="EMBL" id="EHR63610.1"/>
    </source>
</evidence>